<evidence type="ECO:0000313" key="3">
    <source>
        <dbReference type="Proteomes" id="UP000823399"/>
    </source>
</evidence>
<accession>A0A9P7JV76</accession>
<proteinExistence type="predicted"/>
<organism evidence="2 3">
    <name type="scientific">Suillus discolor</name>
    <dbReference type="NCBI Taxonomy" id="1912936"/>
    <lineage>
        <taxon>Eukaryota</taxon>
        <taxon>Fungi</taxon>
        <taxon>Dikarya</taxon>
        <taxon>Basidiomycota</taxon>
        <taxon>Agaricomycotina</taxon>
        <taxon>Agaricomycetes</taxon>
        <taxon>Agaricomycetidae</taxon>
        <taxon>Boletales</taxon>
        <taxon>Suillineae</taxon>
        <taxon>Suillaceae</taxon>
        <taxon>Suillus</taxon>
    </lineage>
</organism>
<evidence type="ECO:0000256" key="1">
    <source>
        <dbReference type="SAM" id="MobiDB-lite"/>
    </source>
</evidence>
<dbReference type="Proteomes" id="UP000823399">
    <property type="component" value="Unassembled WGS sequence"/>
</dbReference>
<dbReference type="RefSeq" id="XP_041294458.1">
    <property type="nucleotide sequence ID" value="XM_041428077.1"/>
</dbReference>
<comment type="caution">
    <text evidence="2">The sequence shown here is derived from an EMBL/GenBank/DDBJ whole genome shotgun (WGS) entry which is preliminary data.</text>
</comment>
<protein>
    <submittedName>
        <fullName evidence="2">Uncharacterized protein</fullName>
    </submittedName>
</protein>
<feature type="region of interest" description="Disordered" evidence="1">
    <location>
        <begin position="330"/>
        <end position="563"/>
    </location>
</feature>
<feature type="compositionally biased region" description="Pro residues" evidence="1">
    <location>
        <begin position="245"/>
        <end position="267"/>
    </location>
</feature>
<feature type="compositionally biased region" description="Low complexity" evidence="1">
    <location>
        <begin position="388"/>
        <end position="441"/>
    </location>
</feature>
<feature type="compositionally biased region" description="Polar residues" evidence="1">
    <location>
        <begin position="91"/>
        <end position="106"/>
    </location>
</feature>
<feature type="compositionally biased region" description="Low complexity" evidence="1">
    <location>
        <begin position="484"/>
        <end position="493"/>
    </location>
</feature>
<feature type="compositionally biased region" description="Polar residues" evidence="1">
    <location>
        <begin position="62"/>
        <end position="72"/>
    </location>
</feature>
<feature type="compositionally biased region" description="Polar residues" evidence="1">
    <location>
        <begin position="288"/>
        <end position="297"/>
    </location>
</feature>
<feature type="compositionally biased region" description="Polar residues" evidence="1">
    <location>
        <begin position="501"/>
        <end position="532"/>
    </location>
</feature>
<feature type="region of interest" description="Disordered" evidence="1">
    <location>
        <begin position="151"/>
        <end position="184"/>
    </location>
</feature>
<keyword evidence="3" id="KW-1185">Reference proteome</keyword>
<dbReference type="AlphaFoldDB" id="A0A9P7JV76"/>
<dbReference type="EMBL" id="JABBWM010000019">
    <property type="protein sequence ID" value="KAG2110984.1"/>
    <property type="molecule type" value="Genomic_DNA"/>
</dbReference>
<feature type="compositionally biased region" description="Basic residues" evidence="1">
    <location>
        <begin position="43"/>
        <end position="54"/>
    </location>
</feature>
<feature type="compositionally biased region" description="Low complexity" evidence="1">
    <location>
        <begin position="235"/>
        <end position="244"/>
    </location>
</feature>
<name>A0A9P7JV76_9AGAM</name>
<feature type="compositionally biased region" description="Low complexity" evidence="1">
    <location>
        <begin position="350"/>
        <end position="367"/>
    </location>
</feature>
<dbReference type="GeneID" id="64690336"/>
<feature type="compositionally biased region" description="Acidic residues" evidence="1">
    <location>
        <begin position="646"/>
        <end position="659"/>
    </location>
</feature>
<sequence length="766" mass="81594">MVHSNRDDPGILSNVFSFVSREIGEFMINATGQSGSFPPSPRHTSRSRGRKVRPRPQDDTPLPSSHSGTTYPQLHKKPSITMPGSLFPRSDSPQPDSVLRTPQSTLDVDAQDLEPGPSPWRTRPIASVHDAVQRFTASGGEERDFSLLVVSSPTGPVDPESSGAVLETPHLPLGGVSQKGKEHAVDDGDEDLAFILDHHPVQDKVKQDRDKERIRMLEEEVRMLKEELSRRRRSPTPQIIHTQAPIPPPPPPPPLPPPPGVRIPLPPSLGESKALFASARAALRPTDAGTTGSTNDLARSASGKVRQPTVNVPSDKMAAFLNEMRTVRLRKVGSAPGPGPEGLSRSVSDRPGPSGLSRSVSSSAAGVDGRRENVTRRKSTGVKAPVGSAASGLASASTSSSRTASFSNVSKAASTSKLPSTSSIPSPKSAPTASKPSSSHTYPAPSSHATRPALNNKRKADVLGNSEGRSTSKRRPGTCAQAQSDTSSSSSYSRTHEFAGSTHSNFSLTGPSHTNHSSLSNETDITTPSLCSDNELGGDADGRMPSTPPGPRSAAATVQNAHDDVIEIIDVDMEDKNVDIEPAHNHVTPSHPQSDLFRKRPPMSPLPVLTPTRARAPARAKGRKSVPTPERTKRGATPKPKSIMLLDEDDDDDQDEPDELALPPKLEWRREVQPRVANNSTAANSKGKRRLTLDEELARARSSDRLVELGLESGELFGTGTGNKRRGFLAGGGAGGAPVFMGAGYVRGVEEDGLDLPVSRIPRRRG</sequence>
<evidence type="ECO:0000313" key="2">
    <source>
        <dbReference type="EMBL" id="KAG2110984.1"/>
    </source>
</evidence>
<feature type="region of interest" description="Disordered" evidence="1">
    <location>
        <begin position="576"/>
        <end position="690"/>
    </location>
</feature>
<reference evidence="2" key="1">
    <citation type="journal article" date="2020" name="New Phytol.">
        <title>Comparative genomics reveals dynamic genome evolution in host specialist ectomycorrhizal fungi.</title>
        <authorList>
            <person name="Lofgren L.A."/>
            <person name="Nguyen N.H."/>
            <person name="Vilgalys R."/>
            <person name="Ruytinx J."/>
            <person name="Liao H.L."/>
            <person name="Branco S."/>
            <person name="Kuo A."/>
            <person name="LaButti K."/>
            <person name="Lipzen A."/>
            <person name="Andreopoulos W."/>
            <person name="Pangilinan J."/>
            <person name="Riley R."/>
            <person name="Hundley H."/>
            <person name="Na H."/>
            <person name="Barry K."/>
            <person name="Grigoriev I.V."/>
            <person name="Stajich J.E."/>
            <person name="Kennedy P.G."/>
        </authorList>
    </citation>
    <scope>NUCLEOTIDE SEQUENCE</scope>
    <source>
        <strain evidence="2">FC423</strain>
    </source>
</reference>
<feature type="region of interest" description="Disordered" evidence="1">
    <location>
        <begin position="29"/>
        <end position="125"/>
    </location>
</feature>
<gene>
    <name evidence="2" type="ORF">F5147DRAFT_110780</name>
</gene>
<dbReference type="OrthoDB" id="3256736at2759"/>
<feature type="region of interest" description="Disordered" evidence="1">
    <location>
        <begin position="226"/>
        <end position="313"/>
    </location>
</feature>